<organism evidence="2 3">
    <name type="scientific">Actinomadura fibrosa</name>
    <dbReference type="NCBI Taxonomy" id="111802"/>
    <lineage>
        <taxon>Bacteria</taxon>
        <taxon>Bacillati</taxon>
        <taxon>Actinomycetota</taxon>
        <taxon>Actinomycetes</taxon>
        <taxon>Streptosporangiales</taxon>
        <taxon>Thermomonosporaceae</taxon>
        <taxon>Actinomadura</taxon>
    </lineage>
</organism>
<feature type="region of interest" description="Disordered" evidence="1">
    <location>
        <begin position="1"/>
        <end position="20"/>
    </location>
</feature>
<dbReference type="Proteomes" id="UP001597063">
    <property type="component" value="Unassembled WGS sequence"/>
</dbReference>
<keyword evidence="3" id="KW-1185">Reference proteome</keyword>
<protein>
    <submittedName>
        <fullName evidence="2">Uncharacterized protein</fullName>
    </submittedName>
</protein>
<feature type="region of interest" description="Disordered" evidence="1">
    <location>
        <begin position="42"/>
        <end position="66"/>
    </location>
</feature>
<comment type="caution">
    <text evidence="2">The sequence shown here is derived from an EMBL/GenBank/DDBJ whole genome shotgun (WGS) entry which is preliminary data.</text>
</comment>
<dbReference type="RefSeq" id="WP_131759478.1">
    <property type="nucleotide sequence ID" value="NZ_CAACUY010000079.1"/>
</dbReference>
<evidence type="ECO:0000313" key="3">
    <source>
        <dbReference type="Proteomes" id="UP001597063"/>
    </source>
</evidence>
<reference evidence="3" key="1">
    <citation type="journal article" date="2019" name="Int. J. Syst. Evol. Microbiol.">
        <title>The Global Catalogue of Microorganisms (GCM) 10K type strain sequencing project: providing services to taxonomists for standard genome sequencing and annotation.</title>
        <authorList>
            <consortium name="The Broad Institute Genomics Platform"/>
            <consortium name="The Broad Institute Genome Sequencing Center for Infectious Disease"/>
            <person name="Wu L."/>
            <person name="Ma J."/>
        </authorList>
    </citation>
    <scope>NUCLEOTIDE SEQUENCE [LARGE SCALE GENOMIC DNA]</scope>
    <source>
        <strain evidence="3">JCM 9371</strain>
    </source>
</reference>
<proteinExistence type="predicted"/>
<sequence>MKFQQVEPPDDISDDPDFDTVDSITAETEAMNADLALLTELAEQEARGGPAGPEPPPDNFRPGRFR</sequence>
<gene>
    <name evidence="2" type="ORF">ACFQZM_46985</name>
</gene>
<evidence type="ECO:0000256" key="1">
    <source>
        <dbReference type="SAM" id="MobiDB-lite"/>
    </source>
</evidence>
<evidence type="ECO:0000313" key="2">
    <source>
        <dbReference type="EMBL" id="MFD0692105.1"/>
    </source>
</evidence>
<feature type="compositionally biased region" description="Acidic residues" evidence="1">
    <location>
        <begin position="8"/>
        <end position="20"/>
    </location>
</feature>
<dbReference type="EMBL" id="JBHTGP010000035">
    <property type="protein sequence ID" value="MFD0692105.1"/>
    <property type="molecule type" value="Genomic_DNA"/>
</dbReference>
<name>A0ABW2Y217_9ACTN</name>
<accession>A0ABW2Y217</accession>